<comment type="caution">
    <text evidence="1">The sequence shown here is derived from an EMBL/GenBank/DDBJ whole genome shotgun (WGS) entry which is preliminary data.</text>
</comment>
<organism evidence="1 2">
    <name type="scientific">Aphis craccivora</name>
    <name type="common">Cowpea aphid</name>
    <dbReference type="NCBI Taxonomy" id="307492"/>
    <lineage>
        <taxon>Eukaryota</taxon>
        <taxon>Metazoa</taxon>
        <taxon>Ecdysozoa</taxon>
        <taxon>Arthropoda</taxon>
        <taxon>Hexapoda</taxon>
        <taxon>Insecta</taxon>
        <taxon>Pterygota</taxon>
        <taxon>Neoptera</taxon>
        <taxon>Paraneoptera</taxon>
        <taxon>Hemiptera</taxon>
        <taxon>Sternorrhyncha</taxon>
        <taxon>Aphidomorpha</taxon>
        <taxon>Aphidoidea</taxon>
        <taxon>Aphididae</taxon>
        <taxon>Aphidini</taxon>
        <taxon>Aphis</taxon>
        <taxon>Aphis</taxon>
    </lineage>
</organism>
<keyword evidence="2" id="KW-1185">Reference proteome</keyword>
<dbReference type="EMBL" id="VUJU01009480">
    <property type="protein sequence ID" value="KAF0720106.1"/>
    <property type="molecule type" value="Genomic_DNA"/>
</dbReference>
<name>A0A6G0W1X8_APHCR</name>
<dbReference type="OrthoDB" id="8195499at2759"/>
<protein>
    <submittedName>
        <fullName evidence="1">Protein ALP1-like</fullName>
    </submittedName>
</protein>
<evidence type="ECO:0000313" key="2">
    <source>
        <dbReference type="Proteomes" id="UP000478052"/>
    </source>
</evidence>
<dbReference type="Proteomes" id="UP000478052">
    <property type="component" value="Unassembled WGS sequence"/>
</dbReference>
<evidence type="ECO:0000313" key="1">
    <source>
        <dbReference type="EMBL" id="KAF0720106.1"/>
    </source>
</evidence>
<dbReference type="AlphaFoldDB" id="A0A6G0W1X8"/>
<accession>A0A6G0W1X8</accession>
<proteinExistence type="predicted"/>
<feature type="non-terminal residue" evidence="1">
    <location>
        <position position="50"/>
    </location>
</feature>
<gene>
    <name evidence="1" type="ORF">FWK35_00033155</name>
</gene>
<reference evidence="1 2" key="1">
    <citation type="submission" date="2019-08" db="EMBL/GenBank/DDBJ databases">
        <title>Whole genome of Aphis craccivora.</title>
        <authorList>
            <person name="Voronova N.V."/>
            <person name="Shulinski R.S."/>
            <person name="Bandarenka Y.V."/>
            <person name="Zhorov D.G."/>
            <person name="Warner D."/>
        </authorList>
    </citation>
    <scope>NUCLEOTIDE SEQUENCE [LARGE SCALE GENOMIC DNA]</scope>
    <source>
        <strain evidence="1">180601</strain>
        <tissue evidence="1">Whole Body</tissue>
    </source>
</reference>
<sequence length="50" mass="6098">MDIFSNEELLMIAVLLDEEEQQQIRRPTRNVWVHTAWKKRDFEGEFATLY</sequence>